<reference evidence="3" key="2">
    <citation type="submission" date="2023-11" db="UniProtKB">
        <authorList>
            <consortium name="WormBaseParasite"/>
        </authorList>
    </citation>
    <scope>IDENTIFICATION</scope>
</reference>
<feature type="transmembrane region" description="Helical" evidence="1">
    <location>
        <begin position="307"/>
        <end position="331"/>
    </location>
</feature>
<dbReference type="AlphaFoldDB" id="A0AA85J3C4"/>
<keyword evidence="2" id="KW-1185">Reference proteome</keyword>
<feature type="transmembrane region" description="Helical" evidence="1">
    <location>
        <begin position="280"/>
        <end position="300"/>
    </location>
</feature>
<organism evidence="2 3">
    <name type="scientific">Trichobilharzia regenti</name>
    <name type="common">Nasal bird schistosome</name>
    <dbReference type="NCBI Taxonomy" id="157069"/>
    <lineage>
        <taxon>Eukaryota</taxon>
        <taxon>Metazoa</taxon>
        <taxon>Spiralia</taxon>
        <taxon>Lophotrochozoa</taxon>
        <taxon>Platyhelminthes</taxon>
        <taxon>Trematoda</taxon>
        <taxon>Digenea</taxon>
        <taxon>Strigeidida</taxon>
        <taxon>Schistosomatoidea</taxon>
        <taxon>Schistosomatidae</taxon>
        <taxon>Trichobilharzia</taxon>
    </lineage>
</organism>
<keyword evidence="1" id="KW-0812">Transmembrane</keyword>
<feature type="transmembrane region" description="Helical" evidence="1">
    <location>
        <begin position="187"/>
        <end position="211"/>
    </location>
</feature>
<feature type="transmembrane region" description="Helical" evidence="1">
    <location>
        <begin position="21"/>
        <end position="46"/>
    </location>
</feature>
<sequence length="405" mass="46287">MIRFNSSRTPSTYLRKQSMSIFSYLWFIIDLMVMVVTTTVIIVLFMRKNELREFFMGRFYLVYIILSVGVFLFSLSVFVKQIRSKSLPVCIMLEFTDILCHLCDVVNHHECLQLLDHERCYSSGEYSDNLHSGIDFHWVVHNLRGVHLSNTNMKRNAADEIMEGYDTSEKNLKRQRLERQPFSVSQVIWFAVDTVWMVLITVAIVISLTIIKQLCNFFKQNAYVKYLILLGGFIPLLLFLFVKKLQMHCLIVRILLGLTVTMWSVCFAALLGPIDVISGLVSLGVTIVLSVVMVVLALKLPPLSEKGLFISLTTLLTVMCLVFAEAVSKFIHKNYELLAVQGVLSCIFVLIMMFIFVNKRQLILEPLSSPCSETFLGFIVWCTMIGLFTQVLICFPSWSATTCPV</sequence>
<feature type="transmembrane region" description="Helical" evidence="1">
    <location>
        <begin position="223"/>
        <end position="242"/>
    </location>
</feature>
<name>A0AA85J3C4_TRIRE</name>
<proteinExistence type="predicted"/>
<dbReference type="WBParaSite" id="TREG1_130030.1">
    <property type="protein sequence ID" value="TREG1_130030.1"/>
    <property type="gene ID" value="TREG1_130030"/>
</dbReference>
<feature type="transmembrane region" description="Helical" evidence="1">
    <location>
        <begin position="58"/>
        <end position="79"/>
    </location>
</feature>
<evidence type="ECO:0000256" key="1">
    <source>
        <dbReference type="SAM" id="Phobius"/>
    </source>
</evidence>
<accession>A0AA85J3C4</accession>
<feature type="transmembrane region" description="Helical" evidence="1">
    <location>
        <begin position="254"/>
        <end position="274"/>
    </location>
</feature>
<dbReference type="Proteomes" id="UP000050795">
    <property type="component" value="Unassembled WGS sequence"/>
</dbReference>
<evidence type="ECO:0000313" key="3">
    <source>
        <dbReference type="WBParaSite" id="TREG1_130030.1"/>
    </source>
</evidence>
<feature type="transmembrane region" description="Helical" evidence="1">
    <location>
        <begin position="337"/>
        <end position="357"/>
    </location>
</feature>
<protein>
    <submittedName>
        <fullName evidence="3">Uncharacterized protein</fullName>
    </submittedName>
</protein>
<feature type="transmembrane region" description="Helical" evidence="1">
    <location>
        <begin position="378"/>
        <end position="398"/>
    </location>
</feature>
<keyword evidence="1" id="KW-0472">Membrane</keyword>
<reference evidence="2" key="1">
    <citation type="submission" date="2022-06" db="EMBL/GenBank/DDBJ databases">
        <authorList>
            <person name="Berger JAMES D."/>
            <person name="Berger JAMES D."/>
        </authorList>
    </citation>
    <scope>NUCLEOTIDE SEQUENCE [LARGE SCALE GENOMIC DNA]</scope>
</reference>
<keyword evidence="1" id="KW-1133">Transmembrane helix</keyword>
<evidence type="ECO:0000313" key="2">
    <source>
        <dbReference type="Proteomes" id="UP000050795"/>
    </source>
</evidence>